<name>A0ABV6HCF2_9ACTN</name>
<sequence length="55" mass="5659">MNRSAVVRGTLLAVGVVVATLLITLVLVAMVSAPAGAEPIAAAEWPALIYRMLTP</sequence>
<dbReference type="RefSeq" id="WP_382364528.1">
    <property type="nucleotide sequence ID" value="NZ_JBHLWV010000021.1"/>
</dbReference>
<accession>A0ABV6HCF2</accession>
<dbReference type="Proteomes" id="UP001589783">
    <property type="component" value="Unassembled WGS sequence"/>
</dbReference>
<protein>
    <recommendedName>
        <fullName evidence="3">Iron ABC transporter permease</fullName>
    </recommendedName>
</protein>
<organism evidence="1 2">
    <name type="scientific">Gordonia phosphorivorans</name>
    <dbReference type="NCBI Taxonomy" id="1056982"/>
    <lineage>
        <taxon>Bacteria</taxon>
        <taxon>Bacillati</taxon>
        <taxon>Actinomycetota</taxon>
        <taxon>Actinomycetes</taxon>
        <taxon>Mycobacteriales</taxon>
        <taxon>Gordoniaceae</taxon>
        <taxon>Gordonia</taxon>
    </lineage>
</organism>
<dbReference type="EMBL" id="JBHLWV010000021">
    <property type="protein sequence ID" value="MFC0315628.1"/>
    <property type="molecule type" value="Genomic_DNA"/>
</dbReference>
<comment type="caution">
    <text evidence="1">The sequence shown here is derived from an EMBL/GenBank/DDBJ whole genome shotgun (WGS) entry which is preliminary data.</text>
</comment>
<gene>
    <name evidence="1" type="ORF">ACFFJD_12300</name>
</gene>
<evidence type="ECO:0000313" key="2">
    <source>
        <dbReference type="Proteomes" id="UP001589783"/>
    </source>
</evidence>
<keyword evidence="2" id="KW-1185">Reference proteome</keyword>
<reference evidence="1 2" key="1">
    <citation type="submission" date="2024-09" db="EMBL/GenBank/DDBJ databases">
        <authorList>
            <person name="Sun Q."/>
            <person name="Mori K."/>
        </authorList>
    </citation>
    <scope>NUCLEOTIDE SEQUENCE [LARGE SCALE GENOMIC DNA]</scope>
    <source>
        <strain evidence="1 2">CCM 7957</strain>
    </source>
</reference>
<evidence type="ECO:0000313" key="1">
    <source>
        <dbReference type="EMBL" id="MFC0315628.1"/>
    </source>
</evidence>
<proteinExistence type="predicted"/>
<evidence type="ECO:0008006" key="3">
    <source>
        <dbReference type="Google" id="ProtNLM"/>
    </source>
</evidence>